<dbReference type="RefSeq" id="WP_133451400.1">
    <property type="nucleotide sequence ID" value="NZ_SCWF01000003.1"/>
</dbReference>
<dbReference type="EMBL" id="SCWF01000003">
    <property type="protein sequence ID" value="TDM14674.1"/>
    <property type="molecule type" value="Genomic_DNA"/>
</dbReference>
<protein>
    <submittedName>
        <fullName evidence="1">GrpB family protein</fullName>
    </submittedName>
</protein>
<dbReference type="Gene3D" id="3.30.460.10">
    <property type="entry name" value="Beta Polymerase, domain 2"/>
    <property type="match status" value="1"/>
</dbReference>
<keyword evidence="2" id="KW-1185">Reference proteome</keyword>
<reference evidence="1 2" key="1">
    <citation type="submission" date="2019-01" db="EMBL/GenBank/DDBJ databases">
        <title>Draft genome sequences of the type strains of six Macrococcus species.</title>
        <authorList>
            <person name="Mazhar S."/>
            <person name="Altermann E."/>
            <person name="Hill C."/>
            <person name="Mcauliffe O."/>
        </authorList>
    </citation>
    <scope>NUCLEOTIDE SEQUENCE [LARGE SCALE GENOMIC DNA]</scope>
    <source>
        <strain evidence="1 2">ATCC 51825</strain>
    </source>
</reference>
<evidence type="ECO:0000313" key="1">
    <source>
        <dbReference type="EMBL" id="TDM14674.1"/>
    </source>
</evidence>
<dbReference type="PANTHER" id="PTHR34822:SF1">
    <property type="entry name" value="GRPB FAMILY PROTEIN"/>
    <property type="match status" value="1"/>
</dbReference>
<name>A0A4R6C0P5_9STAP</name>
<accession>A0A4R6C0P5</accession>
<proteinExistence type="predicted"/>
<dbReference type="InterPro" id="IPR043519">
    <property type="entry name" value="NT_sf"/>
</dbReference>
<dbReference type="Proteomes" id="UP000294843">
    <property type="component" value="Unassembled WGS sequence"/>
</dbReference>
<comment type="caution">
    <text evidence="1">The sequence shown here is derived from an EMBL/GenBank/DDBJ whole genome shotgun (WGS) entry which is preliminary data.</text>
</comment>
<dbReference type="OrthoDB" id="2403088at2"/>
<dbReference type="SUPFAM" id="SSF81301">
    <property type="entry name" value="Nucleotidyltransferase"/>
    <property type="match status" value="1"/>
</dbReference>
<dbReference type="AlphaFoldDB" id="A0A4R6C0P5"/>
<sequence length="154" mass="17888">MTDIQNQFNDKRRMLLDLLDSPVIDVQHIGSTALGDEGIMDILVIVPSLHAMTTLDEKRLNQAGFYRLHHPYHKKCVFSEFHDLISLQEKCRLHIVEDQSTKALHYQAAQDMLTESEALAAEFRAYKASIRHLQKKDYESAKADWFRLRIANKH</sequence>
<evidence type="ECO:0000313" key="2">
    <source>
        <dbReference type="Proteomes" id="UP000294843"/>
    </source>
</evidence>
<dbReference type="InterPro" id="IPR007344">
    <property type="entry name" value="GrpB/CoaE"/>
</dbReference>
<organism evidence="1 2">
    <name type="scientific">Macrococcus bovicus</name>
    <dbReference type="NCBI Taxonomy" id="69968"/>
    <lineage>
        <taxon>Bacteria</taxon>
        <taxon>Bacillati</taxon>
        <taxon>Bacillota</taxon>
        <taxon>Bacilli</taxon>
        <taxon>Bacillales</taxon>
        <taxon>Staphylococcaceae</taxon>
        <taxon>Macrococcus</taxon>
    </lineage>
</organism>
<dbReference type="PANTHER" id="PTHR34822">
    <property type="entry name" value="GRPB DOMAIN PROTEIN (AFU_ORTHOLOGUE AFUA_1G01530)"/>
    <property type="match status" value="1"/>
</dbReference>
<gene>
    <name evidence="1" type="ORF">ERX55_04460</name>
</gene>
<dbReference type="Pfam" id="PF04229">
    <property type="entry name" value="GrpB"/>
    <property type="match status" value="1"/>
</dbReference>